<protein>
    <recommendedName>
        <fullName evidence="3">DUF937 domain-containing protein</fullName>
    </recommendedName>
</protein>
<keyword evidence="2" id="KW-1185">Reference proteome</keyword>
<dbReference type="RefSeq" id="WP_211850477.1">
    <property type="nucleotide sequence ID" value="NZ_JAAGBB010000001.1"/>
</dbReference>
<dbReference type="Proteomes" id="UP001196870">
    <property type="component" value="Unassembled WGS sequence"/>
</dbReference>
<gene>
    <name evidence="1" type="ORF">GXW71_01000</name>
</gene>
<sequence>MDLGSIAGAVLGGGGGGGGIAGSLFEGVLGDQMLQGMTQVGGFVMQTIAQPILQDMLSELGAEDE</sequence>
<evidence type="ECO:0000313" key="2">
    <source>
        <dbReference type="Proteomes" id="UP001196870"/>
    </source>
</evidence>
<reference evidence="2" key="1">
    <citation type="journal article" date="2021" name="Syst. Appl. Microbiol.">
        <title>Roseomonas hellenica sp. nov., isolated from roots of wild-growing Alkanna tinctoria.</title>
        <authorList>
            <person name="Rat A."/>
            <person name="Naranjo H.D."/>
            <person name="Lebbe L."/>
            <person name="Cnockaert M."/>
            <person name="Krigas N."/>
            <person name="Grigoriadou K."/>
            <person name="Maloupa E."/>
            <person name="Willems A."/>
        </authorList>
    </citation>
    <scope>NUCLEOTIDE SEQUENCE [LARGE SCALE GENOMIC DNA]</scope>
    <source>
        <strain evidence="2">LMG 31523</strain>
    </source>
</reference>
<proteinExistence type="predicted"/>
<dbReference type="EMBL" id="JAAGBB010000001">
    <property type="protein sequence ID" value="MBR0662920.1"/>
    <property type="molecule type" value="Genomic_DNA"/>
</dbReference>
<accession>A0ABS5ERK5</accession>
<organism evidence="1 2">
    <name type="scientific">Plastoroseomonas hellenica</name>
    <dbReference type="NCBI Taxonomy" id="2687306"/>
    <lineage>
        <taxon>Bacteria</taxon>
        <taxon>Pseudomonadati</taxon>
        <taxon>Pseudomonadota</taxon>
        <taxon>Alphaproteobacteria</taxon>
        <taxon>Acetobacterales</taxon>
        <taxon>Acetobacteraceae</taxon>
        <taxon>Plastoroseomonas</taxon>
    </lineage>
</organism>
<evidence type="ECO:0008006" key="3">
    <source>
        <dbReference type="Google" id="ProtNLM"/>
    </source>
</evidence>
<evidence type="ECO:0000313" key="1">
    <source>
        <dbReference type="EMBL" id="MBR0662920.1"/>
    </source>
</evidence>
<comment type="caution">
    <text evidence="1">The sequence shown here is derived from an EMBL/GenBank/DDBJ whole genome shotgun (WGS) entry which is preliminary data.</text>
</comment>
<name>A0ABS5ERK5_9PROT</name>